<gene>
    <name evidence="2" type="ORF">F993_02196</name>
</gene>
<comment type="caution">
    <text evidence="2">The sequence shown here is derived from an EMBL/GenBank/DDBJ whole genome shotgun (WGS) entry which is preliminary data.</text>
</comment>
<keyword evidence="1" id="KW-0812">Transmembrane</keyword>
<feature type="transmembrane region" description="Helical" evidence="1">
    <location>
        <begin position="155"/>
        <end position="180"/>
    </location>
</feature>
<organism evidence="2 3">
    <name type="scientific">Acinetobacter proteolyticus</name>
    <dbReference type="NCBI Taxonomy" id="1776741"/>
    <lineage>
        <taxon>Bacteria</taxon>
        <taxon>Pseudomonadati</taxon>
        <taxon>Pseudomonadota</taxon>
        <taxon>Gammaproteobacteria</taxon>
        <taxon>Moraxellales</taxon>
        <taxon>Moraxellaceae</taxon>
        <taxon>Acinetobacter</taxon>
    </lineage>
</organism>
<name>A0ABN0JD21_9GAMM</name>
<evidence type="ECO:0000256" key="1">
    <source>
        <dbReference type="SAM" id="Phobius"/>
    </source>
</evidence>
<keyword evidence="1" id="KW-0472">Membrane</keyword>
<dbReference type="EMBL" id="APOI01000018">
    <property type="protein sequence ID" value="ENU23048.1"/>
    <property type="molecule type" value="Genomic_DNA"/>
</dbReference>
<dbReference type="RefSeq" id="WP_004654694.1">
    <property type="nucleotide sequence ID" value="NZ_KB849179.1"/>
</dbReference>
<sequence length="190" mass="22560">MTIGFRLNEKKKRNLATIIALIFTAFLLLILALSVYELLTPKKIIKVTPYQHLETDKHMNYEFSIKKFNKLDTIFITENQKRIYLFDCSNYLETICTHDQDQVFNYQIKTADIIKINDRFMIKHMTWVNAVNKKQFQHTLADHQLMKLYEAKSNVSYVAIAVFLLLSFGGLFMIFWGHIYQFILRKFNSL</sequence>
<protein>
    <submittedName>
        <fullName evidence="2">Uncharacterized protein</fullName>
    </submittedName>
</protein>
<keyword evidence="1" id="KW-1133">Transmembrane helix</keyword>
<proteinExistence type="predicted"/>
<evidence type="ECO:0000313" key="3">
    <source>
        <dbReference type="Proteomes" id="UP000013034"/>
    </source>
</evidence>
<reference evidence="2 3" key="1">
    <citation type="submission" date="2013-02" db="EMBL/GenBank/DDBJ databases">
        <title>The Genome Sequence of Acinetobacter sp. NIPH 809.</title>
        <authorList>
            <consortium name="The Broad Institute Genome Sequencing Platform"/>
            <consortium name="The Broad Institute Genome Sequencing Center for Infectious Disease"/>
            <person name="Cerqueira G."/>
            <person name="Feldgarden M."/>
            <person name="Courvalin P."/>
            <person name="Perichon B."/>
            <person name="Grillot-Courvalin C."/>
            <person name="Clermont D."/>
            <person name="Rocha E."/>
            <person name="Yoon E.-J."/>
            <person name="Nemec A."/>
            <person name="Walker B."/>
            <person name="Young S.K."/>
            <person name="Zeng Q."/>
            <person name="Gargeya S."/>
            <person name="Fitzgerald M."/>
            <person name="Haas B."/>
            <person name="Abouelleil A."/>
            <person name="Alvarado L."/>
            <person name="Arachchi H.M."/>
            <person name="Berlin A.M."/>
            <person name="Chapman S.B."/>
            <person name="Dewar J."/>
            <person name="Goldberg J."/>
            <person name="Griggs A."/>
            <person name="Gujja S."/>
            <person name="Hansen M."/>
            <person name="Howarth C."/>
            <person name="Imamovic A."/>
            <person name="Larimer J."/>
            <person name="McCowan C."/>
            <person name="Murphy C."/>
            <person name="Neiman D."/>
            <person name="Pearson M."/>
            <person name="Priest M."/>
            <person name="Roberts A."/>
            <person name="Saif S."/>
            <person name="Shea T."/>
            <person name="Sisk P."/>
            <person name="Sykes S."/>
            <person name="Wortman J."/>
            <person name="Nusbaum C."/>
            <person name="Birren B."/>
        </authorList>
    </citation>
    <scope>NUCLEOTIDE SEQUENCE [LARGE SCALE GENOMIC DNA]</scope>
    <source>
        <strain evidence="2 3">NIPH 809</strain>
    </source>
</reference>
<keyword evidence="3" id="KW-1185">Reference proteome</keyword>
<accession>A0ABN0JD21</accession>
<evidence type="ECO:0000313" key="2">
    <source>
        <dbReference type="EMBL" id="ENU23048.1"/>
    </source>
</evidence>
<feature type="transmembrane region" description="Helical" evidence="1">
    <location>
        <begin position="15"/>
        <end position="36"/>
    </location>
</feature>
<dbReference type="Proteomes" id="UP000013034">
    <property type="component" value="Unassembled WGS sequence"/>
</dbReference>